<dbReference type="OrthoDB" id="129591at2759"/>
<evidence type="ECO:0000313" key="1">
    <source>
        <dbReference type="EMBL" id="POM64785.1"/>
    </source>
</evidence>
<comment type="caution">
    <text evidence="1">The sequence shown here is derived from an EMBL/GenBank/DDBJ whole genome shotgun (WGS) entry which is preliminary data.</text>
</comment>
<name>A0A2P4XGW1_9STRA</name>
<organism evidence="1 2">
    <name type="scientific">Phytophthora palmivora</name>
    <dbReference type="NCBI Taxonomy" id="4796"/>
    <lineage>
        <taxon>Eukaryota</taxon>
        <taxon>Sar</taxon>
        <taxon>Stramenopiles</taxon>
        <taxon>Oomycota</taxon>
        <taxon>Peronosporomycetes</taxon>
        <taxon>Peronosporales</taxon>
        <taxon>Peronosporaceae</taxon>
        <taxon>Phytophthora</taxon>
    </lineage>
</organism>
<gene>
    <name evidence="1" type="ORF">PHPALM_19646</name>
</gene>
<proteinExistence type="predicted"/>
<dbReference type="EMBL" id="NCKW01011053">
    <property type="protein sequence ID" value="POM64785.1"/>
    <property type="molecule type" value="Genomic_DNA"/>
</dbReference>
<evidence type="ECO:0000313" key="2">
    <source>
        <dbReference type="Proteomes" id="UP000237271"/>
    </source>
</evidence>
<reference evidence="1 2" key="1">
    <citation type="journal article" date="2017" name="Genome Biol. Evol.">
        <title>Phytophthora megakarya and P. palmivora, closely related causal agents of cacao black pod rot, underwent increases in genome sizes and gene numbers by different mechanisms.</title>
        <authorList>
            <person name="Ali S.S."/>
            <person name="Shao J."/>
            <person name="Lary D.J."/>
            <person name="Kronmiller B."/>
            <person name="Shen D."/>
            <person name="Strem M.D."/>
            <person name="Amoako-Attah I."/>
            <person name="Akrofi A.Y."/>
            <person name="Begoude B.A."/>
            <person name="Ten Hoopen G.M."/>
            <person name="Coulibaly K."/>
            <person name="Kebe B.I."/>
            <person name="Melnick R.L."/>
            <person name="Guiltinan M.J."/>
            <person name="Tyler B.M."/>
            <person name="Meinhardt L.W."/>
            <person name="Bailey B.A."/>
        </authorList>
    </citation>
    <scope>NUCLEOTIDE SEQUENCE [LARGE SCALE GENOMIC DNA]</scope>
    <source>
        <strain evidence="2">sbr112.9</strain>
    </source>
</reference>
<protein>
    <submittedName>
        <fullName evidence="1">Uncharacterized protein</fullName>
    </submittedName>
</protein>
<accession>A0A2P4XGW1</accession>
<dbReference type="Proteomes" id="UP000237271">
    <property type="component" value="Unassembled WGS sequence"/>
</dbReference>
<dbReference type="AlphaFoldDB" id="A0A2P4XGW1"/>
<keyword evidence="2" id="KW-1185">Reference proteome</keyword>
<sequence>MIGDVSGAFRHIPVHADSVHMFAFIFEDLLVIDLSCRFDCLRETCGVMITCRHRFKAFRLQLIASTGYGIRSRAYRHKSTEVHGLVHYTQGIEPFLGYKSLHSIHFRRKARQDIKMSPHHNIDQICVTVRSSLHHPVKPCTL</sequence>